<gene>
    <name evidence="1" type="ORF">EJ02DRAFT_362048</name>
</gene>
<proteinExistence type="predicted"/>
<evidence type="ECO:0000313" key="1">
    <source>
        <dbReference type="EMBL" id="KAF1935198.1"/>
    </source>
</evidence>
<feature type="non-terminal residue" evidence="1">
    <location>
        <position position="1"/>
    </location>
</feature>
<accession>A0A6A5S734</accession>
<dbReference type="AlphaFoldDB" id="A0A6A5S734"/>
<organism evidence="1 2">
    <name type="scientific">Clathrospora elynae</name>
    <dbReference type="NCBI Taxonomy" id="706981"/>
    <lineage>
        <taxon>Eukaryota</taxon>
        <taxon>Fungi</taxon>
        <taxon>Dikarya</taxon>
        <taxon>Ascomycota</taxon>
        <taxon>Pezizomycotina</taxon>
        <taxon>Dothideomycetes</taxon>
        <taxon>Pleosporomycetidae</taxon>
        <taxon>Pleosporales</taxon>
        <taxon>Diademaceae</taxon>
        <taxon>Clathrospora</taxon>
    </lineage>
</organism>
<protein>
    <submittedName>
        <fullName evidence="1">Uncharacterized protein</fullName>
    </submittedName>
</protein>
<dbReference type="EMBL" id="ML976300">
    <property type="protein sequence ID" value="KAF1935198.1"/>
    <property type="molecule type" value="Genomic_DNA"/>
</dbReference>
<keyword evidence="2" id="KW-1185">Reference proteome</keyword>
<name>A0A6A5S734_9PLEO</name>
<evidence type="ECO:0000313" key="2">
    <source>
        <dbReference type="Proteomes" id="UP000800038"/>
    </source>
</evidence>
<dbReference type="Proteomes" id="UP000800038">
    <property type="component" value="Unassembled WGS sequence"/>
</dbReference>
<sequence>WSSVAVRWHFKRNPIRLFALQKKFQTGRTLPLCSIDTLGAIPNQAPAAA</sequence>
<reference evidence="1" key="1">
    <citation type="journal article" date="2020" name="Stud. Mycol.">
        <title>101 Dothideomycetes genomes: a test case for predicting lifestyles and emergence of pathogens.</title>
        <authorList>
            <person name="Haridas S."/>
            <person name="Albert R."/>
            <person name="Binder M."/>
            <person name="Bloem J."/>
            <person name="Labutti K."/>
            <person name="Salamov A."/>
            <person name="Andreopoulos B."/>
            <person name="Baker S."/>
            <person name="Barry K."/>
            <person name="Bills G."/>
            <person name="Bluhm B."/>
            <person name="Cannon C."/>
            <person name="Castanera R."/>
            <person name="Culley D."/>
            <person name="Daum C."/>
            <person name="Ezra D."/>
            <person name="Gonzalez J."/>
            <person name="Henrissat B."/>
            <person name="Kuo A."/>
            <person name="Liang C."/>
            <person name="Lipzen A."/>
            <person name="Lutzoni F."/>
            <person name="Magnuson J."/>
            <person name="Mondo S."/>
            <person name="Nolan M."/>
            <person name="Ohm R."/>
            <person name="Pangilinan J."/>
            <person name="Park H.-J."/>
            <person name="Ramirez L."/>
            <person name="Alfaro M."/>
            <person name="Sun H."/>
            <person name="Tritt A."/>
            <person name="Yoshinaga Y."/>
            <person name="Zwiers L.-H."/>
            <person name="Turgeon B."/>
            <person name="Goodwin S."/>
            <person name="Spatafora J."/>
            <person name="Crous P."/>
            <person name="Grigoriev I."/>
        </authorList>
    </citation>
    <scope>NUCLEOTIDE SEQUENCE</scope>
    <source>
        <strain evidence="1">CBS 161.51</strain>
    </source>
</reference>